<sequence length="210" mass="22863">MGHHVAVKGQVAKGDEGRDVQDDVPEQADAPHEHNARPNDPTVLQKISIPEYGNVPSHIPVVCDRTDVIDATGDLGYIVCPPEGDHEVPVSMVRTDKASPVTKLHEQLTVISQQFDLYRAKSEQKHAETLQQFVEVLRRLDVHTLLHYSSAVSFTSTTVATSPISGRPQTSPTIAPSDQITRLGPIDIVPINISVASDPIPLPVGDKRKI</sequence>
<protein>
    <submittedName>
        <fullName evidence="2">Uncharacterized protein</fullName>
    </submittedName>
</protein>
<proteinExistence type="predicted"/>
<gene>
    <name evidence="2" type="ORF">OLEA9_A065377</name>
</gene>
<comment type="caution">
    <text evidence="2">The sequence shown here is derived from an EMBL/GenBank/DDBJ whole genome shotgun (WGS) entry which is preliminary data.</text>
</comment>
<accession>A0A8S0V9P3</accession>
<dbReference type="EMBL" id="CACTIH010009181">
    <property type="protein sequence ID" value="CAA3026913.1"/>
    <property type="molecule type" value="Genomic_DNA"/>
</dbReference>
<feature type="region of interest" description="Disordered" evidence="1">
    <location>
        <begin position="1"/>
        <end position="41"/>
    </location>
</feature>
<evidence type="ECO:0000256" key="1">
    <source>
        <dbReference type="SAM" id="MobiDB-lite"/>
    </source>
</evidence>
<organism evidence="2 3">
    <name type="scientific">Olea europaea subsp. europaea</name>
    <dbReference type="NCBI Taxonomy" id="158383"/>
    <lineage>
        <taxon>Eukaryota</taxon>
        <taxon>Viridiplantae</taxon>
        <taxon>Streptophyta</taxon>
        <taxon>Embryophyta</taxon>
        <taxon>Tracheophyta</taxon>
        <taxon>Spermatophyta</taxon>
        <taxon>Magnoliopsida</taxon>
        <taxon>eudicotyledons</taxon>
        <taxon>Gunneridae</taxon>
        <taxon>Pentapetalae</taxon>
        <taxon>asterids</taxon>
        <taxon>lamiids</taxon>
        <taxon>Lamiales</taxon>
        <taxon>Oleaceae</taxon>
        <taxon>Oleeae</taxon>
        <taxon>Olea</taxon>
    </lineage>
</organism>
<evidence type="ECO:0000313" key="3">
    <source>
        <dbReference type="Proteomes" id="UP000594638"/>
    </source>
</evidence>
<evidence type="ECO:0000313" key="2">
    <source>
        <dbReference type="EMBL" id="CAA3026913.1"/>
    </source>
</evidence>
<dbReference type="Gramene" id="OE9A065377T1">
    <property type="protein sequence ID" value="OE9A065377C1"/>
    <property type="gene ID" value="OE9A065377"/>
</dbReference>
<dbReference type="Proteomes" id="UP000594638">
    <property type="component" value="Unassembled WGS sequence"/>
</dbReference>
<keyword evidence="3" id="KW-1185">Reference proteome</keyword>
<name>A0A8S0V9P3_OLEEU</name>
<dbReference type="AlphaFoldDB" id="A0A8S0V9P3"/>
<reference evidence="2 3" key="1">
    <citation type="submission" date="2019-12" db="EMBL/GenBank/DDBJ databases">
        <authorList>
            <person name="Alioto T."/>
            <person name="Alioto T."/>
            <person name="Gomez Garrido J."/>
        </authorList>
    </citation>
    <scope>NUCLEOTIDE SEQUENCE [LARGE SCALE GENOMIC DNA]</scope>
</reference>